<dbReference type="GO" id="GO:0032259">
    <property type="term" value="P:methylation"/>
    <property type="evidence" value="ECO:0007669"/>
    <property type="project" value="UniProtKB-KW"/>
</dbReference>
<dbReference type="Gene3D" id="3.40.50.150">
    <property type="entry name" value="Vaccinia Virus protein VP39"/>
    <property type="match status" value="1"/>
</dbReference>
<dbReference type="SUPFAM" id="SSF53335">
    <property type="entry name" value="S-adenosyl-L-methionine-dependent methyltransferases"/>
    <property type="match status" value="1"/>
</dbReference>
<dbReference type="Pfam" id="PF13649">
    <property type="entry name" value="Methyltransf_25"/>
    <property type="match status" value="1"/>
</dbReference>
<feature type="domain" description="Methyltransferase" evidence="1">
    <location>
        <begin position="43"/>
        <end position="132"/>
    </location>
</feature>
<proteinExistence type="predicted"/>
<evidence type="ECO:0000259" key="1">
    <source>
        <dbReference type="Pfam" id="PF13649"/>
    </source>
</evidence>
<gene>
    <name evidence="2" type="ORF">L2A60_00270</name>
</gene>
<dbReference type="InterPro" id="IPR041698">
    <property type="entry name" value="Methyltransf_25"/>
</dbReference>
<evidence type="ECO:0000313" key="3">
    <source>
        <dbReference type="Proteomes" id="UP001521209"/>
    </source>
</evidence>
<dbReference type="RefSeq" id="WP_235702363.1">
    <property type="nucleotide sequence ID" value="NZ_JAKGBZ010000001.1"/>
</dbReference>
<dbReference type="Proteomes" id="UP001521209">
    <property type="component" value="Unassembled WGS sequence"/>
</dbReference>
<keyword evidence="3" id="KW-1185">Reference proteome</keyword>
<dbReference type="CDD" id="cd02440">
    <property type="entry name" value="AdoMet_MTases"/>
    <property type="match status" value="1"/>
</dbReference>
<name>A0ABS9DQX3_9PROT</name>
<dbReference type="EMBL" id="JAKGBZ010000001">
    <property type="protein sequence ID" value="MCF3945122.1"/>
    <property type="molecule type" value="Genomic_DNA"/>
</dbReference>
<dbReference type="InterPro" id="IPR029063">
    <property type="entry name" value="SAM-dependent_MTases_sf"/>
</dbReference>
<keyword evidence="2" id="KW-0808">Transferase</keyword>
<sequence>MTDLMQDATPAARLARLIARQAEKRHLAAIWAEAAGLAPAMVVLDIGAGTGALALEYARIVGPDGWVIALDPDALCLHHASAEADRRGLRLRTITGSIESLPALPAAPDRVMLTDALHHMDDPGAGLRAIRAAMPEHATLFIAEYDPAAPGAVGAPPAKRLPRACVRAMLADAGFAVTRDADAPDEHYIILAHAT</sequence>
<protein>
    <submittedName>
        <fullName evidence="2">Class I SAM-dependent methyltransferase</fullName>
    </submittedName>
</protein>
<keyword evidence="2" id="KW-0489">Methyltransferase</keyword>
<organism evidence="2 3">
    <name type="scientific">Acidiphilium iwatense</name>
    <dbReference type="NCBI Taxonomy" id="768198"/>
    <lineage>
        <taxon>Bacteria</taxon>
        <taxon>Pseudomonadati</taxon>
        <taxon>Pseudomonadota</taxon>
        <taxon>Alphaproteobacteria</taxon>
        <taxon>Acetobacterales</taxon>
        <taxon>Acidocellaceae</taxon>
        <taxon>Acidiphilium</taxon>
    </lineage>
</organism>
<evidence type="ECO:0000313" key="2">
    <source>
        <dbReference type="EMBL" id="MCF3945122.1"/>
    </source>
</evidence>
<accession>A0ABS9DQX3</accession>
<reference evidence="2 3" key="1">
    <citation type="submission" date="2022-01" db="EMBL/GenBank/DDBJ databases">
        <authorList>
            <person name="Won M."/>
            <person name="Kim S.-J."/>
            <person name="Kwon S.-W."/>
        </authorList>
    </citation>
    <scope>NUCLEOTIDE SEQUENCE [LARGE SCALE GENOMIC DNA]</scope>
    <source>
        <strain evidence="2 3">KCTC 23505</strain>
    </source>
</reference>
<comment type="caution">
    <text evidence="2">The sequence shown here is derived from an EMBL/GenBank/DDBJ whole genome shotgun (WGS) entry which is preliminary data.</text>
</comment>
<dbReference type="GO" id="GO:0008168">
    <property type="term" value="F:methyltransferase activity"/>
    <property type="evidence" value="ECO:0007669"/>
    <property type="project" value="UniProtKB-KW"/>
</dbReference>